<evidence type="ECO:0000313" key="1">
    <source>
        <dbReference type="EMBL" id="ROI00220.1"/>
    </source>
</evidence>
<comment type="caution">
    <text evidence="1">The sequence shown here is derived from an EMBL/GenBank/DDBJ whole genome shotgun (WGS) entry which is preliminary data.</text>
</comment>
<reference evidence="1 3" key="1">
    <citation type="submission" date="2018-11" db="EMBL/GenBank/DDBJ databases">
        <title>Proposal to divide the Flavobacteriaceae and reorganize its genera based on Amino Acid Identity values calculated from whole genome sequences.</title>
        <authorList>
            <person name="Nicholson A.C."/>
            <person name="Gulvik C.A."/>
            <person name="Whitney A.M."/>
            <person name="Humrighouse B.W."/>
            <person name="Bell M."/>
            <person name="Holmes B."/>
            <person name="Steigerwalt A."/>
            <person name="Villarma A."/>
            <person name="Sheth M."/>
            <person name="Batra D."/>
            <person name="Pryor J."/>
            <person name="Bernardet J.-F."/>
            <person name="Hugo C."/>
            <person name="Kampfer P."/>
            <person name="Newman J."/>
            <person name="Mcquiston J.R."/>
        </authorList>
    </citation>
    <scope>NUCLEOTIDE SEQUENCE [LARGE SCALE GENOMIC DNA]</scope>
    <source>
        <strain evidence="1 3">DSM 15235</strain>
    </source>
</reference>
<reference evidence="2 4" key="2">
    <citation type="submission" date="2019-03" db="EMBL/GenBank/DDBJ databases">
        <title>Genomic Encyclopedia of Archaeal and Bacterial Type Strains, Phase II (KMG-II): from individual species to whole genera.</title>
        <authorList>
            <person name="Goeker M."/>
        </authorList>
    </citation>
    <scope>NUCLEOTIDE SEQUENCE [LARGE SCALE GENOMIC DNA]</scope>
    <source>
        <strain evidence="2 4">DSM 15235</strain>
    </source>
</reference>
<dbReference type="Proteomes" id="UP000295709">
    <property type="component" value="Unassembled WGS sequence"/>
</dbReference>
<protein>
    <submittedName>
        <fullName evidence="1">Uncharacterized protein</fullName>
    </submittedName>
</protein>
<dbReference type="OrthoDB" id="1262798at2"/>
<evidence type="ECO:0000313" key="4">
    <source>
        <dbReference type="Proteomes" id="UP000295709"/>
    </source>
</evidence>
<evidence type="ECO:0000313" key="2">
    <source>
        <dbReference type="EMBL" id="TDX94823.1"/>
    </source>
</evidence>
<proteinExistence type="predicted"/>
<dbReference type="EMBL" id="SOQW01000001">
    <property type="protein sequence ID" value="TDX94823.1"/>
    <property type="molecule type" value="Genomic_DNA"/>
</dbReference>
<keyword evidence="4" id="KW-1185">Reference proteome</keyword>
<dbReference type="RefSeq" id="WP_123261924.1">
    <property type="nucleotide sequence ID" value="NZ_RJTX01000001.1"/>
</dbReference>
<name>A0A3N0W578_9FLAO</name>
<accession>A0A3N0W578</accession>
<dbReference type="EMBL" id="RJTX01000001">
    <property type="protein sequence ID" value="ROI00220.1"/>
    <property type="molecule type" value="Genomic_DNA"/>
</dbReference>
<organism evidence="1 3">
    <name type="scientific">Chryseobacterium daecheongense</name>
    <dbReference type="NCBI Taxonomy" id="192389"/>
    <lineage>
        <taxon>Bacteria</taxon>
        <taxon>Pseudomonadati</taxon>
        <taxon>Bacteroidota</taxon>
        <taxon>Flavobacteriia</taxon>
        <taxon>Flavobacteriales</taxon>
        <taxon>Weeksellaceae</taxon>
        <taxon>Chryseobacterium group</taxon>
        <taxon>Chryseobacterium</taxon>
    </lineage>
</organism>
<dbReference type="Proteomes" id="UP000269375">
    <property type="component" value="Unassembled WGS sequence"/>
</dbReference>
<gene>
    <name evidence="2" type="ORF">BCF50_0594</name>
    <name evidence="1" type="ORF">EGI05_04870</name>
</gene>
<sequence length="99" mass="11826">MNIVKVSTKNPQQLRDDINDKIIMNEIRSWEYDDTKQIISHKGDQYKDHFYFEYQIDDQKGILEFAMHSSGTSEFADSRAIQLLERMLLSHFEDRIEIL</sequence>
<dbReference type="AlphaFoldDB" id="A0A3N0W578"/>
<evidence type="ECO:0000313" key="3">
    <source>
        <dbReference type="Proteomes" id="UP000269375"/>
    </source>
</evidence>